<dbReference type="InParanoid" id="M3XPP2"/>
<dbReference type="HOGENOM" id="CLU_1795842_0_0_1"/>
<proteinExistence type="predicted"/>
<dbReference type="AlphaFoldDB" id="M3XPP2"/>
<dbReference type="Ensembl" id="ENSMPUT00000001063.1">
    <property type="protein sequence ID" value="ENSMPUP00000001042.1"/>
    <property type="gene ID" value="ENSMPUG00000001050.1"/>
</dbReference>
<accession>M3XPP2</accession>
<feature type="region of interest" description="Disordered" evidence="1">
    <location>
        <begin position="1"/>
        <end position="80"/>
    </location>
</feature>
<organism evidence="2">
    <name type="scientific">Mustela putorius furo</name>
    <name type="common">European domestic ferret</name>
    <name type="synonym">Mustela furo</name>
    <dbReference type="NCBI Taxonomy" id="9669"/>
    <lineage>
        <taxon>Eukaryota</taxon>
        <taxon>Metazoa</taxon>
        <taxon>Chordata</taxon>
        <taxon>Craniata</taxon>
        <taxon>Vertebrata</taxon>
        <taxon>Euteleostomi</taxon>
        <taxon>Mammalia</taxon>
        <taxon>Eutheria</taxon>
        <taxon>Laurasiatheria</taxon>
        <taxon>Carnivora</taxon>
        <taxon>Caniformia</taxon>
        <taxon>Musteloidea</taxon>
        <taxon>Mustelidae</taxon>
        <taxon>Mustelinae</taxon>
        <taxon>Mustela</taxon>
    </lineage>
</organism>
<sequence length="144" mass="14665">MRPESVASPAQGEAGGGPQRGSPGPSARRSSEAHTVYSEEAGAHPQPQPAGRTVGRSGSQEGSRPQREGGSGGLFGVLDGPVNRGSKHSFAVLGALLCVVIQPKRRPAGRAGGAAAAGPGWSCGIRDHILREQHCLRPAIILVP</sequence>
<evidence type="ECO:0000313" key="2">
    <source>
        <dbReference type="Ensembl" id="ENSMPUP00000001042.1"/>
    </source>
</evidence>
<name>M3XPP2_MUSPF</name>
<dbReference type="EMBL" id="AEYP01049684">
    <property type="status" value="NOT_ANNOTATED_CDS"/>
    <property type="molecule type" value="Genomic_DNA"/>
</dbReference>
<reference evidence="2" key="1">
    <citation type="submission" date="2024-06" db="UniProtKB">
        <authorList>
            <consortium name="Ensembl"/>
        </authorList>
    </citation>
    <scope>IDENTIFICATION</scope>
</reference>
<evidence type="ECO:0000256" key="1">
    <source>
        <dbReference type="SAM" id="MobiDB-lite"/>
    </source>
</evidence>
<protein>
    <submittedName>
        <fullName evidence="2">Uncharacterized protein</fullName>
    </submittedName>
</protein>